<feature type="region of interest" description="Disordered" evidence="1">
    <location>
        <begin position="1"/>
        <end position="72"/>
    </location>
</feature>
<reference evidence="2" key="2">
    <citation type="submission" date="2023-04" db="EMBL/GenBank/DDBJ databases">
        <authorList>
            <person name="Bruccoleri R.E."/>
            <person name="Oakeley E.J."/>
            <person name="Faust A.-M."/>
            <person name="Dessus-Babus S."/>
            <person name="Altorfer M."/>
            <person name="Burckhardt D."/>
            <person name="Oertli M."/>
            <person name="Naumann U."/>
            <person name="Petersen F."/>
            <person name="Wong J."/>
        </authorList>
    </citation>
    <scope>NUCLEOTIDE SEQUENCE</scope>
    <source>
        <strain evidence="2">GSM-AAB239-AS_SAM_17_03QT</strain>
        <tissue evidence="2">Leaf</tissue>
    </source>
</reference>
<evidence type="ECO:0000313" key="2">
    <source>
        <dbReference type="EMBL" id="KAJ6807134.1"/>
    </source>
</evidence>
<dbReference type="EMBL" id="JANAVB010034218">
    <property type="protein sequence ID" value="KAJ6807134.1"/>
    <property type="molecule type" value="Genomic_DNA"/>
</dbReference>
<feature type="compositionally biased region" description="Polar residues" evidence="1">
    <location>
        <begin position="45"/>
        <end position="56"/>
    </location>
</feature>
<name>A0AAX6ESS4_IRIPA</name>
<keyword evidence="3" id="KW-1185">Reference proteome</keyword>
<evidence type="ECO:0000256" key="1">
    <source>
        <dbReference type="SAM" id="MobiDB-lite"/>
    </source>
</evidence>
<feature type="compositionally biased region" description="Basic and acidic residues" evidence="1">
    <location>
        <begin position="7"/>
        <end position="31"/>
    </location>
</feature>
<comment type="caution">
    <text evidence="2">The sequence shown here is derived from an EMBL/GenBank/DDBJ whole genome shotgun (WGS) entry which is preliminary data.</text>
</comment>
<evidence type="ECO:0000313" key="3">
    <source>
        <dbReference type="Proteomes" id="UP001140949"/>
    </source>
</evidence>
<dbReference type="Proteomes" id="UP001140949">
    <property type="component" value="Unassembled WGS sequence"/>
</dbReference>
<dbReference type="AlphaFoldDB" id="A0AAX6ESS4"/>
<sequence>MKKKKKTDLIHMKEKEARPLAHETAASHEEVEPAAALELPPDNMADQTVPQHQSSPLDVLSHHESSSSTESQGVFLASESATFLYALPVYKEGRTHLTLRRRLCFIDDEDYVLLTPYLWIRHLCQISIPGVDEDFAIP</sequence>
<organism evidence="2 3">
    <name type="scientific">Iris pallida</name>
    <name type="common">Sweet iris</name>
    <dbReference type="NCBI Taxonomy" id="29817"/>
    <lineage>
        <taxon>Eukaryota</taxon>
        <taxon>Viridiplantae</taxon>
        <taxon>Streptophyta</taxon>
        <taxon>Embryophyta</taxon>
        <taxon>Tracheophyta</taxon>
        <taxon>Spermatophyta</taxon>
        <taxon>Magnoliopsida</taxon>
        <taxon>Liliopsida</taxon>
        <taxon>Asparagales</taxon>
        <taxon>Iridaceae</taxon>
        <taxon>Iridoideae</taxon>
        <taxon>Irideae</taxon>
        <taxon>Iris</taxon>
    </lineage>
</organism>
<accession>A0AAX6ESS4</accession>
<reference evidence="2" key="1">
    <citation type="journal article" date="2023" name="GigaByte">
        <title>Genome assembly of the bearded iris, Iris pallida Lam.</title>
        <authorList>
            <person name="Bruccoleri R.E."/>
            <person name="Oakeley E.J."/>
            <person name="Faust A.M.E."/>
            <person name="Altorfer M."/>
            <person name="Dessus-Babus S."/>
            <person name="Burckhardt D."/>
            <person name="Oertli M."/>
            <person name="Naumann U."/>
            <person name="Petersen F."/>
            <person name="Wong J."/>
        </authorList>
    </citation>
    <scope>NUCLEOTIDE SEQUENCE</scope>
    <source>
        <strain evidence="2">GSM-AAB239-AS_SAM_17_03QT</strain>
    </source>
</reference>
<gene>
    <name evidence="2" type="ORF">M6B38_173605</name>
</gene>
<proteinExistence type="predicted"/>
<protein>
    <submittedName>
        <fullName evidence="2">Uncharacterized protein</fullName>
    </submittedName>
</protein>